<dbReference type="AlphaFoldDB" id="A0A1I5WUW0"/>
<accession>A0A1I5WUW0</accession>
<reference evidence="1 2" key="1">
    <citation type="submission" date="2016-10" db="EMBL/GenBank/DDBJ databases">
        <authorList>
            <person name="de Groot N.N."/>
        </authorList>
    </citation>
    <scope>NUCLEOTIDE SEQUENCE [LARGE SCALE GENOMIC DNA]</scope>
    <source>
        <strain evidence="1 2">DSM 20678</strain>
    </source>
</reference>
<name>A0A1I5WUW0_9FIRM</name>
<proteinExistence type="predicted"/>
<evidence type="ECO:0000313" key="1">
    <source>
        <dbReference type="EMBL" id="SFQ23480.1"/>
    </source>
</evidence>
<organism evidence="1 2">
    <name type="scientific">Caldicoprobacter faecalis</name>
    <dbReference type="NCBI Taxonomy" id="937334"/>
    <lineage>
        <taxon>Bacteria</taxon>
        <taxon>Bacillati</taxon>
        <taxon>Bacillota</taxon>
        <taxon>Clostridia</taxon>
        <taxon>Caldicoprobacterales</taxon>
        <taxon>Caldicoprobacteraceae</taxon>
        <taxon>Caldicoprobacter</taxon>
    </lineage>
</organism>
<sequence>MPVQDADITLKLAFIQAILRDKEFSDIQKMNIAKKILQEKQNFKEVNSMINIEKVVTYKNLSSDDLRFFLRAGYEPVRDRVLKLTDGYFVFDEDVDDYVLISR</sequence>
<gene>
    <name evidence="1" type="ORF">SAMN05444406_11944</name>
</gene>
<dbReference type="Proteomes" id="UP000198577">
    <property type="component" value="Unassembled WGS sequence"/>
</dbReference>
<dbReference type="STRING" id="937334.SAMN05444406_11944"/>
<dbReference type="EMBL" id="FOXR01000019">
    <property type="protein sequence ID" value="SFQ23480.1"/>
    <property type="molecule type" value="Genomic_DNA"/>
</dbReference>
<protein>
    <submittedName>
        <fullName evidence="1">Uncharacterized protein</fullName>
    </submittedName>
</protein>
<keyword evidence="2" id="KW-1185">Reference proteome</keyword>
<evidence type="ECO:0000313" key="2">
    <source>
        <dbReference type="Proteomes" id="UP000198577"/>
    </source>
</evidence>
<dbReference type="RefSeq" id="WP_092282479.1">
    <property type="nucleotide sequence ID" value="NZ_FOXR01000019.1"/>
</dbReference>